<organism evidence="1">
    <name type="scientific">Arundo donax</name>
    <name type="common">Giant reed</name>
    <name type="synonym">Donax arundinaceus</name>
    <dbReference type="NCBI Taxonomy" id="35708"/>
    <lineage>
        <taxon>Eukaryota</taxon>
        <taxon>Viridiplantae</taxon>
        <taxon>Streptophyta</taxon>
        <taxon>Embryophyta</taxon>
        <taxon>Tracheophyta</taxon>
        <taxon>Spermatophyta</taxon>
        <taxon>Magnoliopsida</taxon>
        <taxon>Liliopsida</taxon>
        <taxon>Poales</taxon>
        <taxon>Poaceae</taxon>
        <taxon>PACMAD clade</taxon>
        <taxon>Arundinoideae</taxon>
        <taxon>Arundineae</taxon>
        <taxon>Arundo</taxon>
    </lineage>
</organism>
<name>A0A0A9A632_ARUDO</name>
<evidence type="ECO:0000313" key="1">
    <source>
        <dbReference type="EMBL" id="JAD42502.1"/>
    </source>
</evidence>
<dbReference type="AlphaFoldDB" id="A0A0A9A632"/>
<reference evidence="1" key="1">
    <citation type="submission" date="2014-09" db="EMBL/GenBank/DDBJ databases">
        <authorList>
            <person name="Magalhaes I.L.F."/>
            <person name="Oliveira U."/>
            <person name="Santos F.R."/>
            <person name="Vidigal T.H.D.A."/>
            <person name="Brescovit A.D."/>
            <person name="Santos A.J."/>
        </authorList>
    </citation>
    <scope>NUCLEOTIDE SEQUENCE</scope>
    <source>
        <tissue evidence="1">Shoot tissue taken approximately 20 cm above the soil surface</tissue>
    </source>
</reference>
<accession>A0A0A9A632</accession>
<dbReference type="EMBL" id="GBRH01255393">
    <property type="protein sequence ID" value="JAD42502.1"/>
    <property type="molecule type" value="Transcribed_RNA"/>
</dbReference>
<protein>
    <submittedName>
        <fullName evidence="1">Uncharacterized protein</fullName>
    </submittedName>
</protein>
<proteinExistence type="predicted"/>
<sequence>MHDISVVVLHTGVQASKPSHAHFVYSAAIACSTN</sequence>
<reference evidence="1" key="2">
    <citation type="journal article" date="2015" name="Data Brief">
        <title>Shoot transcriptome of the giant reed, Arundo donax.</title>
        <authorList>
            <person name="Barrero R.A."/>
            <person name="Guerrero F.D."/>
            <person name="Moolhuijzen P."/>
            <person name="Goolsby J.A."/>
            <person name="Tidwell J."/>
            <person name="Bellgard S.E."/>
            <person name="Bellgard M.I."/>
        </authorList>
    </citation>
    <scope>NUCLEOTIDE SEQUENCE</scope>
    <source>
        <tissue evidence="1">Shoot tissue taken approximately 20 cm above the soil surface</tissue>
    </source>
</reference>